<evidence type="ECO:0000313" key="2">
    <source>
        <dbReference type="Proteomes" id="UP000000305"/>
    </source>
</evidence>
<dbReference type="PhylomeDB" id="E9HQH5"/>
<protein>
    <submittedName>
        <fullName evidence="1">Uncharacterized protein</fullName>
    </submittedName>
</protein>
<dbReference type="EMBL" id="GL732720">
    <property type="protein sequence ID" value="EFX66011.1"/>
    <property type="molecule type" value="Genomic_DNA"/>
</dbReference>
<dbReference type="InterPro" id="IPR036770">
    <property type="entry name" value="Ankyrin_rpt-contain_sf"/>
</dbReference>
<sequence length="204" mass="23444">MNQEDFATTPSERQRIWTFRTTHMSRKNAFPPNGKHGIEITTPKIHELVLMDSHTELKYWLTRHPEDIEQTYRQKTPLLILLEHDADVEKSNSKNETALVTAVRLDRINMIEDLIYKGATIYSGDRLARTITEILISRDDLTLSIQFVNLVAAKVELNATRRLENLGQPAHLPRRTAINSTALSITTIPDRTIEEDPLRTDNSF</sequence>
<organism evidence="1 2">
    <name type="scientific">Daphnia pulex</name>
    <name type="common">Water flea</name>
    <dbReference type="NCBI Taxonomy" id="6669"/>
    <lineage>
        <taxon>Eukaryota</taxon>
        <taxon>Metazoa</taxon>
        <taxon>Ecdysozoa</taxon>
        <taxon>Arthropoda</taxon>
        <taxon>Crustacea</taxon>
        <taxon>Branchiopoda</taxon>
        <taxon>Diplostraca</taxon>
        <taxon>Cladocera</taxon>
        <taxon>Anomopoda</taxon>
        <taxon>Daphniidae</taxon>
        <taxon>Daphnia</taxon>
    </lineage>
</organism>
<dbReference type="KEGG" id="dpx:DAPPUDRAFT_263837"/>
<dbReference type="OrthoDB" id="6084525at2759"/>
<dbReference type="AlphaFoldDB" id="E9HQH5"/>
<reference evidence="1 2" key="1">
    <citation type="journal article" date="2011" name="Science">
        <title>The ecoresponsive genome of Daphnia pulex.</title>
        <authorList>
            <person name="Colbourne J.K."/>
            <person name="Pfrender M.E."/>
            <person name="Gilbert D."/>
            <person name="Thomas W.K."/>
            <person name="Tucker A."/>
            <person name="Oakley T.H."/>
            <person name="Tokishita S."/>
            <person name="Aerts A."/>
            <person name="Arnold G.J."/>
            <person name="Basu M.K."/>
            <person name="Bauer D.J."/>
            <person name="Caceres C.E."/>
            <person name="Carmel L."/>
            <person name="Casola C."/>
            <person name="Choi J.H."/>
            <person name="Detter J.C."/>
            <person name="Dong Q."/>
            <person name="Dusheyko S."/>
            <person name="Eads B.D."/>
            <person name="Frohlich T."/>
            <person name="Geiler-Samerotte K.A."/>
            <person name="Gerlach D."/>
            <person name="Hatcher P."/>
            <person name="Jogdeo S."/>
            <person name="Krijgsveld J."/>
            <person name="Kriventseva E.V."/>
            <person name="Kultz D."/>
            <person name="Laforsch C."/>
            <person name="Lindquist E."/>
            <person name="Lopez J."/>
            <person name="Manak J.R."/>
            <person name="Muller J."/>
            <person name="Pangilinan J."/>
            <person name="Patwardhan R.P."/>
            <person name="Pitluck S."/>
            <person name="Pritham E.J."/>
            <person name="Rechtsteiner A."/>
            <person name="Rho M."/>
            <person name="Rogozin I.B."/>
            <person name="Sakarya O."/>
            <person name="Salamov A."/>
            <person name="Schaack S."/>
            <person name="Shapiro H."/>
            <person name="Shiga Y."/>
            <person name="Skalitzky C."/>
            <person name="Smith Z."/>
            <person name="Souvorov A."/>
            <person name="Sung W."/>
            <person name="Tang Z."/>
            <person name="Tsuchiya D."/>
            <person name="Tu H."/>
            <person name="Vos H."/>
            <person name="Wang M."/>
            <person name="Wolf Y.I."/>
            <person name="Yamagata H."/>
            <person name="Yamada T."/>
            <person name="Ye Y."/>
            <person name="Shaw J.R."/>
            <person name="Andrews J."/>
            <person name="Crease T.J."/>
            <person name="Tang H."/>
            <person name="Lucas S.M."/>
            <person name="Robertson H.M."/>
            <person name="Bork P."/>
            <person name="Koonin E.V."/>
            <person name="Zdobnov E.M."/>
            <person name="Grigoriev I.V."/>
            <person name="Lynch M."/>
            <person name="Boore J.L."/>
        </authorList>
    </citation>
    <scope>NUCLEOTIDE SEQUENCE [LARGE SCALE GENOMIC DNA]</scope>
</reference>
<name>E9HQH5_DAPPU</name>
<dbReference type="InParanoid" id="E9HQH5"/>
<proteinExistence type="predicted"/>
<evidence type="ECO:0000313" key="1">
    <source>
        <dbReference type="EMBL" id="EFX66011.1"/>
    </source>
</evidence>
<dbReference type="Gene3D" id="1.25.40.20">
    <property type="entry name" value="Ankyrin repeat-containing domain"/>
    <property type="match status" value="1"/>
</dbReference>
<dbReference type="SUPFAM" id="SSF48403">
    <property type="entry name" value="Ankyrin repeat"/>
    <property type="match status" value="1"/>
</dbReference>
<gene>
    <name evidence="1" type="ORF">DAPPUDRAFT_263837</name>
</gene>
<dbReference type="HOGENOM" id="CLU_1344482_0_0_1"/>
<dbReference type="Proteomes" id="UP000000305">
    <property type="component" value="Unassembled WGS sequence"/>
</dbReference>
<accession>E9HQH5</accession>
<keyword evidence="2" id="KW-1185">Reference proteome</keyword>